<proteinExistence type="predicted"/>
<protein>
    <submittedName>
        <fullName evidence="1">Uncharacterized protein</fullName>
    </submittedName>
</protein>
<evidence type="ECO:0000313" key="2">
    <source>
        <dbReference type="Proteomes" id="UP000298653"/>
    </source>
</evidence>
<accession>A0A4P8IFF2</accession>
<organism evidence="1 2">
    <name type="scientific">Anaerostipes rhamnosivorans</name>
    <dbReference type="NCBI Taxonomy" id="1229621"/>
    <lineage>
        <taxon>Bacteria</taxon>
        <taxon>Bacillati</taxon>
        <taxon>Bacillota</taxon>
        <taxon>Clostridia</taxon>
        <taxon>Lachnospirales</taxon>
        <taxon>Lachnospiraceae</taxon>
        <taxon>Anaerostipes</taxon>
    </lineage>
</organism>
<name>A0A4P8IFF2_9FIRM</name>
<dbReference type="AlphaFoldDB" id="A0A4P8IFF2"/>
<dbReference type="EMBL" id="CP040058">
    <property type="protein sequence ID" value="QCP35631.1"/>
    <property type="molecule type" value="Genomic_DNA"/>
</dbReference>
<dbReference type="KEGG" id="arf:AR1Y2_2177"/>
<sequence length="74" mass="9024">MAEDQDYDSLVQNLKDAGCAEEMIDRFMEEWNKDDRKEQIQVLSGHRKILLDMMHTKQRQIDCLDYLMYQLRKR</sequence>
<reference evidence="1 2" key="1">
    <citation type="submission" date="2019-05" db="EMBL/GenBank/DDBJ databases">
        <title>Complete genome sequencing of Anaerostipes rhamnosivorans.</title>
        <authorList>
            <person name="Bui T.P.N."/>
            <person name="de Vos W.M."/>
        </authorList>
    </citation>
    <scope>NUCLEOTIDE SEQUENCE [LARGE SCALE GENOMIC DNA]</scope>
    <source>
        <strain evidence="1 2">1y2</strain>
    </source>
</reference>
<keyword evidence="2" id="KW-1185">Reference proteome</keyword>
<dbReference type="Proteomes" id="UP000298653">
    <property type="component" value="Chromosome"/>
</dbReference>
<dbReference type="OrthoDB" id="3078708at2"/>
<gene>
    <name evidence="1" type="ORF">AR1Y2_2177</name>
</gene>
<dbReference type="RefSeq" id="WP_137328964.1">
    <property type="nucleotide sequence ID" value="NZ_CP040058.1"/>
</dbReference>
<evidence type="ECO:0000313" key="1">
    <source>
        <dbReference type="EMBL" id="QCP35631.1"/>
    </source>
</evidence>